<keyword evidence="3" id="KW-1185">Reference proteome</keyword>
<evidence type="ECO:0008006" key="4">
    <source>
        <dbReference type="Google" id="ProtNLM"/>
    </source>
</evidence>
<protein>
    <recommendedName>
        <fullName evidence="4">Telomere-associated protein Rif1 N-terminal domain-containing protein</fullName>
    </recommendedName>
</protein>
<feature type="compositionally biased region" description="Low complexity" evidence="1">
    <location>
        <begin position="1561"/>
        <end position="1574"/>
    </location>
</feature>
<feature type="region of interest" description="Disordered" evidence="1">
    <location>
        <begin position="1529"/>
        <end position="1631"/>
    </location>
</feature>
<dbReference type="OMA" id="YGQVTPH"/>
<organism evidence="2 3">
    <name type="scientific">Wolfiporia cocos (strain MD-104)</name>
    <name type="common">Brown rot fungus</name>
    <dbReference type="NCBI Taxonomy" id="742152"/>
    <lineage>
        <taxon>Eukaryota</taxon>
        <taxon>Fungi</taxon>
        <taxon>Dikarya</taxon>
        <taxon>Basidiomycota</taxon>
        <taxon>Agaricomycotina</taxon>
        <taxon>Agaricomycetes</taxon>
        <taxon>Polyporales</taxon>
        <taxon>Phaeolaceae</taxon>
        <taxon>Wolfiporia</taxon>
    </lineage>
</organism>
<feature type="compositionally biased region" description="Acidic residues" evidence="1">
    <location>
        <begin position="1184"/>
        <end position="1195"/>
    </location>
</feature>
<dbReference type="InterPro" id="IPR016024">
    <property type="entry name" value="ARM-type_fold"/>
</dbReference>
<sequence length="1631" mass="178323">MSLPTPPSTSHRDKENRAPRFSTGSRVVWSEENQYHTLTLSPPRRLSVEASASKRPPARSILKKIERAVLPLDFEEETKETTPEPPDPLADLAYLENPVSRVIAPDATLRDLIEAYSVLAARIRACVPGNTDVDCSWPLFQPLRKNSDAFVDAVTRDLGRVLIDPVEAIPSDNAAAQPLEERFNGLPSPKESPKKKRGMSEEQVKFARDLSTASSTVMRFLSLMFTLPAVYQIFSHQQLGFMLTSVLAIPLANELPTPNARKTWATSMWLLQTQRLPAEVLLPARDRITFALRRGIEGELGKEGKKGSANDGLKAIHDLSRAYPDVFVPAFAEILPSILEQLLAPTLVLRSQACLALGGFSFAVAGLPQSILHSRISNIVALYLTTTQDATVLKGPVSPTKDPAIIRTLRTVLVATEPQHAAQGPVWAFCVLASLIVLLGPRLYQNDQVLRTMHALFSCGTRHPKSSVRALGCLVWRCMVWAYFHEPLEEIEESSDDDYEEKENTSQDEKDGEASQTEVDPEKAQQLYQQRMDSVWKIVHTIIDMGAGVSIIGALLGTTPTDSRNLKRALNVLRLMSLKGGHTCKDALDTAVHLVSMAEVAPWEPCKLLTPGLFSSSPGLLTADYKLLAQTVKPLFEDCAQVEDVRALTQEELSKDWVFSALLKVWQEGISALKLPWGTEIPTEILDVWFGLLRAPVEAFKAANDEEGLTDFAYRCVKTITSLIEDPELELAVELDEPDSILPTSPAKPGSDRVPQMPSTAQRRNMGVKLYLARELWHISRGVFPPPILSKMSVQMLTYLVHEEAVFIGNGKVHVIDEVHSQYATLCSEVAFASTDISLLDDFWSDKLDGEKERLPRKWTAEMRSAVWHTFVLKWNDGEVAWQHAIAVLGVPFMDMNAWDMSTDDVETWDRLLRATIAKALDDGIDSVSVIDQVAAQVSSYSIPTFSSSTRVADLLLSHLEITEARQVPVEVFEFVNNTLVSTYPPEPRNKVESLWLIRSLSRVIDTCPPELQLSIFDLLQDGLSLWIADDYQVFAMDVYAMDVMPVYQTILLAIRSLPEPLRTLEVLAPLVESAFNGRQDKLEAAKQAFEELWQASYASMPEPPCGWPERIQTCLQIMSGEGPQTQAGLLSKAETDEEEESNDSLFALTDSDNSENDELEVSAALYSPRSPSSPLPPSSPIPEDADDVDEGEDECTPRSTPRAPPATPTRGRPDAPRSLARLPSLLETMASPRRAPKEREVRTPRRLQTSARRASVQDKENAAPRLPGSALGKRRGEEAEDSDAEVPQRKRSRRVGEADGAADERAGASRQPTQAQPSTLVGEPAGDADADASSSGAETEVESQSEAESESEGEPEETCASSATPTPGSRKRKSEVFDGVEVPTLRLLGLQRRVSLLLSSSPGAESESESESEGVDASPTARAVGARAGSKLVRRMSTPAAKAKRTLRRTRSVANIGGADENATPQQMESPTKRRRSAGPGRVAELRAEAASAGPVSAIVLSSPLPAHAPVVGSDDSVMLASPTKLAADLSSDDDPHMGQVAPFGVTSPALRRARQKQTDPPSSDDSASSASPVREHVKRRLARMPSNSSIKSGSSSAGGAQRTPAALPPTPTKRPRPMMMEDLVNWGEC</sequence>
<feature type="compositionally biased region" description="Low complexity" evidence="1">
    <location>
        <begin position="1588"/>
        <end position="1607"/>
    </location>
</feature>
<feature type="compositionally biased region" description="Low complexity" evidence="1">
    <location>
        <begin position="1326"/>
        <end position="1339"/>
    </location>
</feature>
<feature type="region of interest" description="Disordered" evidence="1">
    <location>
        <begin position="1126"/>
        <end position="1386"/>
    </location>
</feature>
<dbReference type="SUPFAM" id="SSF48371">
    <property type="entry name" value="ARM repeat"/>
    <property type="match status" value="1"/>
</dbReference>
<feature type="compositionally biased region" description="Pro residues" evidence="1">
    <location>
        <begin position="1172"/>
        <end position="1181"/>
    </location>
</feature>
<accession>A0A2H3JR33</accession>
<proteinExistence type="predicted"/>
<dbReference type="OrthoDB" id="2591260at2759"/>
<feature type="compositionally biased region" description="Acidic residues" evidence="1">
    <location>
        <begin position="492"/>
        <end position="501"/>
    </location>
</feature>
<dbReference type="EMBL" id="KB468053">
    <property type="protein sequence ID" value="PCH40208.1"/>
    <property type="molecule type" value="Genomic_DNA"/>
</dbReference>
<reference evidence="2 3" key="1">
    <citation type="journal article" date="2012" name="Science">
        <title>The Paleozoic origin of enzymatic lignin decomposition reconstructed from 31 fungal genomes.</title>
        <authorList>
            <person name="Floudas D."/>
            <person name="Binder M."/>
            <person name="Riley R."/>
            <person name="Barry K."/>
            <person name="Blanchette R.A."/>
            <person name="Henrissat B."/>
            <person name="Martinez A.T."/>
            <person name="Otillar R."/>
            <person name="Spatafora J.W."/>
            <person name="Yadav J.S."/>
            <person name="Aerts A."/>
            <person name="Benoit I."/>
            <person name="Boyd A."/>
            <person name="Carlson A."/>
            <person name="Copeland A."/>
            <person name="Coutinho P.M."/>
            <person name="de Vries R.P."/>
            <person name="Ferreira P."/>
            <person name="Findley K."/>
            <person name="Foster B."/>
            <person name="Gaskell J."/>
            <person name="Glotzer D."/>
            <person name="Gorecki P."/>
            <person name="Heitman J."/>
            <person name="Hesse C."/>
            <person name="Hori C."/>
            <person name="Igarashi K."/>
            <person name="Jurgens J.A."/>
            <person name="Kallen N."/>
            <person name="Kersten P."/>
            <person name="Kohler A."/>
            <person name="Kuees U."/>
            <person name="Kumar T.K.A."/>
            <person name="Kuo A."/>
            <person name="LaButti K."/>
            <person name="Larrondo L.F."/>
            <person name="Lindquist E."/>
            <person name="Ling A."/>
            <person name="Lombard V."/>
            <person name="Lucas S."/>
            <person name="Lundell T."/>
            <person name="Martin R."/>
            <person name="McLaughlin D.J."/>
            <person name="Morgenstern I."/>
            <person name="Morin E."/>
            <person name="Murat C."/>
            <person name="Nagy L.G."/>
            <person name="Nolan M."/>
            <person name="Ohm R.A."/>
            <person name="Patyshakuliyeva A."/>
            <person name="Rokas A."/>
            <person name="Ruiz-Duenas F.J."/>
            <person name="Sabat G."/>
            <person name="Salamov A."/>
            <person name="Samejima M."/>
            <person name="Schmutz J."/>
            <person name="Slot J.C."/>
            <person name="St John F."/>
            <person name="Stenlid J."/>
            <person name="Sun H."/>
            <person name="Sun S."/>
            <person name="Syed K."/>
            <person name="Tsang A."/>
            <person name="Wiebenga A."/>
            <person name="Young D."/>
            <person name="Pisabarro A."/>
            <person name="Eastwood D.C."/>
            <person name="Martin F."/>
            <person name="Cullen D."/>
            <person name="Grigoriev I.V."/>
            <person name="Hibbett D.S."/>
        </authorList>
    </citation>
    <scope>NUCLEOTIDE SEQUENCE [LARGE SCALE GENOMIC DNA]</scope>
    <source>
        <strain evidence="2 3">MD-104</strain>
    </source>
</reference>
<dbReference type="STRING" id="742152.A0A2H3JR33"/>
<feature type="compositionally biased region" description="Polar residues" evidence="1">
    <location>
        <begin position="1311"/>
        <end position="1320"/>
    </location>
</feature>
<evidence type="ECO:0000313" key="2">
    <source>
        <dbReference type="EMBL" id="PCH40208.1"/>
    </source>
</evidence>
<dbReference type="PANTHER" id="PTHR23202">
    <property type="entry name" value="WASP INTERACTING PROTEIN-RELATED"/>
    <property type="match status" value="1"/>
</dbReference>
<evidence type="ECO:0000313" key="3">
    <source>
        <dbReference type="Proteomes" id="UP000218811"/>
    </source>
</evidence>
<gene>
    <name evidence="2" type="ORF">WOLCODRAFT_136726</name>
</gene>
<feature type="region of interest" description="Disordered" evidence="1">
    <location>
        <begin position="739"/>
        <end position="761"/>
    </location>
</feature>
<feature type="compositionally biased region" description="Basic and acidic residues" evidence="1">
    <location>
        <begin position="502"/>
        <end position="513"/>
    </location>
</feature>
<dbReference type="PANTHER" id="PTHR23202:SF124">
    <property type="entry name" value="C2H2-TYPE DOMAIN-CONTAINING PROTEIN-RELATED"/>
    <property type="match status" value="1"/>
</dbReference>
<feature type="compositionally biased region" description="Basic and acidic residues" evidence="1">
    <location>
        <begin position="1295"/>
        <end position="1308"/>
    </location>
</feature>
<feature type="compositionally biased region" description="Basic residues" evidence="1">
    <location>
        <begin position="1443"/>
        <end position="1452"/>
    </location>
</feature>
<feature type="region of interest" description="Disordered" evidence="1">
    <location>
        <begin position="492"/>
        <end position="524"/>
    </location>
</feature>
<feature type="region of interest" description="Disordered" evidence="1">
    <location>
        <begin position="177"/>
        <end position="203"/>
    </location>
</feature>
<name>A0A2H3JR33_WOLCO</name>
<feature type="compositionally biased region" description="Acidic residues" evidence="1">
    <location>
        <begin position="1340"/>
        <end position="1358"/>
    </location>
</feature>
<feature type="region of interest" description="Disordered" evidence="1">
    <location>
        <begin position="1400"/>
        <end position="1495"/>
    </location>
</feature>
<evidence type="ECO:0000256" key="1">
    <source>
        <dbReference type="SAM" id="MobiDB-lite"/>
    </source>
</evidence>
<dbReference type="Proteomes" id="UP000218811">
    <property type="component" value="Unassembled WGS sequence"/>
</dbReference>
<feature type="region of interest" description="Disordered" evidence="1">
    <location>
        <begin position="1"/>
        <end position="25"/>
    </location>
</feature>